<evidence type="ECO:0000313" key="7">
    <source>
        <dbReference type="EMBL" id="MBD8061869.1"/>
    </source>
</evidence>
<keyword evidence="2 3" id="KW-0143">Chaperone</keyword>
<evidence type="ECO:0000313" key="8">
    <source>
        <dbReference type="Proteomes" id="UP000661894"/>
    </source>
</evidence>
<gene>
    <name evidence="3" type="primary">grpE</name>
    <name evidence="7" type="ORF">H9624_05985</name>
</gene>
<evidence type="ECO:0000256" key="2">
    <source>
        <dbReference type="ARBA" id="ARBA00023186"/>
    </source>
</evidence>
<sequence length="206" mass="22134">MTEENPQAQGPPEGGEVKPVVRDKRRIDPETGKVREPAPDAPDEAPAEQPEQPQDGALAAAKAEAADLSDQLARRNADLYNLQQEYNGYVRRSKAAASEQRAAGQAEVVEALLGVLDEIELARQHGDLTGPLGATAEKLESTLAQRFGVERFGAPAEEFDPELHDALMSTPDPEATSTTIAQVMQPGYRMGEKVLRAARVAVTSPE</sequence>
<dbReference type="PROSITE" id="PS01071">
    <property type="entry name" value="GRPE"/>
    <property type="match status" value="1"/>
</dbReference>
<comment type="caution">
    <text evidence="7">The sequence shown here is derived from an EMBL/GenBank/DDBJ whole genome shotgun (WGS) entry which is preliminary data.</text>
</comment>
<dbReference type="PRINTS" id="PR00773">
    <property type="entry name" value="GRPEPROTEIN"/>
</dbReference>
<keyword evidence="8" id="KW-1185">Reference proteome</keyword>
<feature type="compositionally biased region" description="Basic and acidic residues" evidence="6">
    <location>
        <begin position="15"/>
        <end position="38"/>
    </location>
</feature>
<dbReference type="SUPFAM" id="SSF58014">
    <property type="entry name" value="Coiled-coil domain of nucleotide exchange factor GrpE"/>
    <property type="match status" value="1"/>
</dbReference>
<dbReference type="HAMAP" id="MF_01151">
    <property type="entry name" value="GrpE"/>
    <property type="match status" value="1"/>
</dbReference>
<accession>A0ABR8Z0V5</accession>
<evidence type="ECO:0000256" key="1">
    <source>
        <dbReference type="ARBA" id="ARBA00009054"/>
    </source>
</evidence>
<dbReference type="InterPro" id="IPR000740">
    <property type="entry name" value="GrpE"/>
</dbReference>
<dbReference type="Pfam" id="PF01025">
    <property type="entry name" value="GrpE"/>
    <property type="match status" value="1"/>
</dbReference>
<dbReference type="InterPro" id="IPR009012">
    <property type="entry name" value="GrpE_head"/>
</dbReference>
<keyword evidence="3" id="KW-0963">Cytoplasm</keyword>
<dbReference type="Gene3D" id="2.30.22.10">
    <property type="entry name" value="Head domain of nucleotide exchange factor GrpE"/>
    <property type="match status" value="1"/>
</dbReference>
<comment type="subcellular location">
    <subcellularLocation>
        <location evidence="3">Cytoplasm</location>
    </subcellularLocation>
</comment>
<dbReference type="PANTHER" id="PTHR21237">
    <property type="entry name" value="GRPE PROTEIN"/>
    <property type="match status" value="1"/>
</dbReference>
<dbReference type="CDD" id="cd00446">
    <property type="entry name" value="GrpE"/>
    <property type="match status" value="1"/>
</dbReference>
<comment type="similarity">
    <text evidence="1 3 5">Belongs to the GrpE family.</text>
</comment>
<dbReference type="Gene3D" id="3.90.20.20">
    <property type="match status" value="1"/>
</dbReference>
<evidence type="ECO:0000256" key="4">
    <source>
        <dbReference type="RuleBase" id="RU000639"/>
    </source>
</evidence>
<comment type="function">
    <text evidence="3 4">Participates actively in the response to hyperosmotic and heat shock by preventing the aggregation of stress-denatured proteins, in association with DnaK and GrpE. It is the nucleotide exchange factor for DnaK and may function as a thermosensor. Unfolded proteins bind initially to DnaJ; upon interaction with the DnaJ-bound protein, DnaK hydrolyzes its bound ATP, resulting in the formation of a stable complex. GrpE releases ADP from DnaK; ATP binding to DnaK triggers the release of the substrate protein, thus completing the reaction cycle. Several rounds of ATP-dependent interactions between DnaJ, DnaK and GrpE are required for fully efficient folding.</text>
</comment>
<feature type="region of interest" description="Disordered" evidence="6">
    <location>
        <begin position="1"/>
        <end position="64"/>
    </location>
</feature>
<dbReference type="PANTHER" id="PTHR21237:SF23">
    <property type="entry name" value="GRPE PROTEIN HOMOLOG, MITOCHONDRIAL"/>
    <property type="match status" value="1"/>
</dbReference>
<dbReference type="InterPro" id="IPR013805">
    <property type="entry name" value="GrpE_CC"/>
</dbReference>
<dbReference type="RefSeq" id="WP_251838923.1">
    <property type="nucleotide sequence ID" value="NZ_JACSPO010000001.1"/>
</dbReference>
<feature type="compositionally biased region" description="Low complexity" evidence="6">
    <location>
        <begin position="47"/>
        <end position="63"/>
    </location>
</feature>
<evidence type="ECO:0000256" key="3">
    <source>
        <dbReference type="HAMAP-Rule" id="MF_01151"/>
    </source>
</evidence>
<protein>
    <recommendedName>
        <fullName evidence="3 4">Protein GrpE</fullName>
    </recommendedName>
    <alternativeName>
        <fullName evidence="3">HSP-70 cofactor</fullName>
    </alternativeName>
</protein>
<evidence type="ECO:0000256" key="5">
    <source>
        <dbReference type="RuleBase" id="RU004478"/>
    </source>
</evidence>
<organism evidence="7 8">
    <name type="scientific">Oceanitalea stevensii</name>
    <dbReference type="NCBI Taxonomy" id="2763072"/>
    <lineage>
        <taxon>Bacteria</taxon>
        <taxon>Bacillati</taxon>
        <taxon>Actinomycetota</taxon>
        <taxon>Actinomycetes</taxon>
        <taxon>Micrococcales</taxon>
        <taxon>Bogoriellaceae</taxon>
        <taxon>Georgenia</taxon>
    </lineage>
</organism>
<keyword evidence="3 4" id="KW-0346">Stress response</keyword>
<evidence type="ECO:0000256" key="6">
    <source>
        <dbReference type="SAM" id="MobiDB-lite"/>
    </source>
</evidence>
<dbReference type="EMBL" id="JACSPO010000001">
    <property type="protein sequence ID" value="MBD8061869.1"/>
    <property type="molecule type" value="Genomic_DNA"/>
</dbReference>
<dbReference type="Proteomes" id="UP000661894">
    <property type="component" value="Unassembled WGS sequence"/>
</dbReference>
<name>A0ABR8Z0V5_9MICO</name>
<dbReference type="SUPFAM" id="SSF51064">
    <property type="entry name" value="Head domain of nucleotide exchange factor GrpE"/>
    <property type="match status" value="1"/>
</dbReference>
<reference evidence="7 8" key="1">
    <citation type="submission" date="2020-08" db="EMBL/GenBank/DDBJ databases">
        <title>A Genomic Blueprint of the Chicken Gut Microbiome.</title>
        <authorList>
            <person name="Gilroy R."/>
            <person name="Ravi A."/>
            <person name="Getino M."/>
            <person name="Pursley I."/>
            <person name="Horton D.L."/>
            <person name="Alikhan N.-F."/>
            <person name="Baker D."/>
            <person name="Gharbi K."/>
            <person name="Hall N."/>
            <person name="Watson M."/>
            <person name="Adriaenssens E.M."/>
            <person name="Foster-Nyarko E."/>
            <person name="Jarju S."/>
            <person name="Secka A."/>
            <person name="Antonio M."/>
            <person name="Oren A."/>
            <person name="Chaudhuri R."/>
            <person name="La Ragione R.M."/>
            <person name="Hildebrand F."/>
            <person name="Pallen M.J."/>
        </authorList>
    </citation>
    <scope>NUCLEOTIDE SEQUENCE [LARGE SCALE GENOMIC DNA]</scope>
    <source>
        <strain evidence="7 8">Sa1BUA1</strain>
    </source>
</reference>
<comment type="subunit">
    <text evidence="3">Homodimer.</text>
</comment>
<proteinExistence type="inferred from homology"/>